<dbReference type="SMART" id="SM00220">
    <property type="entry name" value="S_TKc"/>
    <property type="match status" value="1"/>
</dbReference>
<proteinExistence type="predicted"/>
<sequence>MGNKQVMVNFDSPFVFLQDLEDQLQNKGSQNHPSLGSIRLWQFKKDPQLQLFSFVLSTSKLDSKMIQVHLFRCKIQHPNLFKYYACLNDSIIGGVEKQQYFFEYHPKTLNQQTILAPLKEENIWDIVEQIIDVMEYLQKLNLFLGNLSTEAILIDNKQKVKLLDNLGQQRLNKFSFQEDIIQLGLIILEMMTQRTSQLNFSKALKKLIGQYSLQLLQFTSKLLQTNAETRIDFIELKQIIKNRIKIPITNKQAQIIQTEQEYSKCSIELIVEQQEIEIIKQKQLQQQNQIQKINTLQQSQNKQMQKISLSQIPNQIFFPKNNSKKKDKIKNQLNKEKIIDLFQQIHKIEDFQEQIQAQKQNLNSSINSSRSTQLLFSPSQRISTSPNSSIQSPSNKFSKKQTRSSNNIHNI</sequence>
<keyword evidence="8" id="KW-1185">Reference proteome</keyword>
<keyword evidence="3" id="KW-0418">Kinase</keyword>
<dbReference type="AlphaFoldDB" id="A0A8S1M201"/>
<accession>A0A8S1M201</accession>
<dbReference type="GO" id="GO:0005524">
    <property type="term" value="F:ATP binding"/>
    <property type="evidence" value="ECO:0007669"/>
    <property type="project" value="UniProtKB-KW"/>
</dbReference>
<evidence type="ECO:0000256" key="5">
    <source>
        <dbReference type="SAM" id="MobiDB-lite"/>
    </source>
</evidence>
<comment type="caution">
    <text evidence="7">The sequence shown here is derived from an EMBL/GenBank/DDBJ whole genome shotgun (WGS) entry which is preliminary data.</text>
</comment>
<dbReference type="EMBL" id="CAJJDN010000025">
    <property type="protein sequence ID" value="CAD8068994.1"/>
    <property type="molecule type" value="Genomic_DNA"/>
</dbReference>
<dbReference type="Proteomes" id="UP000692954">
    <property type="component" value="Unassembled WGS sequence"/>
</dbReference>
<evidence type="ECO:0000259" key="6">
    <source>
        <dbReference type="SMART" id="SM00220"/>
    </source>
</evidence>
<organism evidence="7 8">
    <name type="scientific">Paramecium sonneborni</name>
    <dbReference type="NCBI Taxonomy" id="65129"/>
    <lineage>
        <taxon>Eukaryota</taxon>
        <taxon>Sar</taxon>
        <taxon>Alveolata</taxon>
        <taxon>Ciliophora</taxon>
        <taxon>Intramacronucleata</taxon>
        <taxon>Oligohymenophorea</taxon>
        <taxon>Peniculida</taxon>
        <taxon>Parameciidae</taxon>
        <taxon>Paramecium</taxon>
    </lineage>
</organism>
<feature type="domain" description="Protein kinase" evidence="6">
    <location>
        <begin position="52"/>
        <end position="245"/>
    </location>
</feature>
<feature type="compositionally biased region" description="Low complexity" evidence="5">
    <location>
        <begin position="382"/>
        <end position="395"/>
    </location>
</feature>
<dbReference type="GO" id="GO:0004674">
    <property type="term" value="F:protein serine/threonine kinase activity"/>
    <property type="evidence" value="ECO:0007669"/>
    <property type="project" value="TreeGrafter"/>
</dbReference>
<keyword evidence="4" id="KW-0067">ATP-binding</keyword>
<feature type="region of interest" description="Disordered" evidence="5">
    <location>
        <begin position="362"/>
        <end position="411"/>
    </location>
</feature>
<reference evidence="7" key="1">
    <citation type="submission" date="2021-01" db="EMBL/GenBank/DDBJ databases">
        <authorList>
            <consortium name="Genoscope - CEA"/>
            <person name="William W."/>
        </authorList>
    </citation>
    <scope>NUCLEOTIDE SEQUENCE</scope>
</reference>
<gene>
    <name evidence="7" type="ORF">PSON_ATCC_30995.1.T0250026</name>
</gene>
<dbReference type="InterPro" id="IPR000719">
    <property type="entry name" value="Prot_kinase_dom"/>
</dbReference>
<feature type="compositionally biased region" description="Polar residues" evidence="5">
    <location>
        <begin position="362"/>
        <end position="381"/>
    </location>
</feature>
<keyword evidence="1" id="KW-0808">Transferase</keyword>
<name>A0A8S1M201_9CILI</name>
<evidence type="ECO:0000313" key="7">
    <source>
        <dbReference type="EMBL" id="CAD8068994.1"/>
    </source>
</evidence>
<dbReference type="InterPro" id="IPR050660">
    <property type="entry name" value="NEK_Ser/Thr_kinase"/>
</dbReference>
<evidence type="ECO:0000256" key="1">
    <source>
        <dbReference type="ARBA" id="ARBA00022679"/>
    </source>
</evidence>
<dbReference type="PANTHER" id="PTHR43671">
    <property type="entry name" value="SERINE/THREONINE-PROTEIN KINASE NEK"/>
    <property type="match status" value="1"/>
</dbReference>
<dbReference type="OrthoDB" id="307603at2759"/>
<keyword evidence="2" id="KW-0547">Nucleotide-binding</keyword>
<evidence type="ECO:0000313" key="8">
    <source>
        <dbReference type="Proteomes" id="UP000692954"/>
    </source>
</evidence>
<dbReference type="PANTHER" id="PTHR43671:SF106">
    <property type="entry name" value="NIMA-LIKE KINASE"/>
    <property type="match status" value="1"/>
</dbReference>
<evidence type="ECO:0000256" key="4">
    <source>
        <dbReference type="ARBA" id="ARBA00022840"/>
    </source>
</evidence>
<evidence type="ECO:0000256" key="3">
    <source>
        <dbReference type="ARBA" id="ARBA00022777"/>
    </source>
</evidence>
<evidence type="ECO:0000256" key="2">
    <source>
        <dbReference type="ARBA" id="ARBA00022741"/>
    </source>
</evidence>
<protein>
    <recommendedName>
        <fullName evidence="6">Protein kinase domain-containing protein</fullName>
    </recommendedName>
</protein>